<evidence type="ECO:0000313" key="21">
    <source>
        <dbReference type="Proteomes" id="UP000515506"/>
    </source>
</evidence>
<dbReference type="SUPFAM" id="SSF55874">
    <property type="entry name" value="ATPase domain of HSP90 chaperone/DNA topoisomerase II/histidine kinase"/>
    <property type="match status" value="1"/>
</dbReference>
<dbReference type="Gene3D" id="1.20.120.160">
    <property type="entry name" value="HPT domain"/>
    <property type="match status" value="1"/>
</dbReference>
<dbReference type="InterPro" id="IPR003594">
    <property type="entry name" value="HATPase_dom"/>
</dbReference>
<feature type="modified residue" description="Phosphohistidine" evidence="12">
    <location>
        <position position="1332"/>
    </location>
</feature>
<dbReference type="InterPro" id="IPR000014">
    <property type="entry name" value="PAS"/>
</dbReference>
<dbReference type="PROSITE" id="PS50839">
    <property type="entry name" value="CHASE"/>
    <property type="match status" value="1"/>
</dbReference>
<dbReference type="PROSITE" id="PS50894">
    <property type="entry name" value="HPT"/>
    <property type="match status" value="1"/>
</dbReference>
<keyword evidence="10" id="KW-0902">Two-component regulatory system</keyword>
<dbReference type="Gene3D" id="3.30.450.350">
    <property type="entry name" value="CHASE domain"/>
    <property type="match status" value="1"/>
</dbReference>
<keyword evidence="4" id="KW-1003">Cell membrane</keyword>
<feature type="domain" description="PAS" evidence="17">
    <location>
        <begin position="332"/>
        <end position="376"/>
    </location>
</feature>
<feature type="domain" description="Response regulatory" evidence="16">
    <location>
        <begin position="1129"/>
        <end position="1246"/>
    </location>
</feature>
<dbReference type="Pfam" id="PF08448">
    <property type="entry name" value="PAS_4"/>
    <property type="match status" value="1"/>
</dbReference>
<feature type="domain" description="Response regulatory" evidence="16">
    <location>
        <begin position="986"/>
        <end position="1109"/>
    </location>
</feature>
<dbReference type="PANTHER" id="PTHR45339">
    <property type="entry name" value="HYBRID SIGNAL TRANSDUCTION HISTIDINE KINASE J"/>
    <property type="match status" value="1"/>
</dbReference>
<evidence type="ECO:0000313" key="20">
    <source>
        <dbReference type="EMBL" id="QND80122.1"/>
    </source>
</evidence>
<evidence type="ECO:0000256" key="6">
    <source>
        <dbReference type="ARBA" id="ARBA00022692"/>
    </source>
</evidence>
<dbReference type="InterPro" id="IPR035965">
    <property type="entry name" value="PAS-like_dom_sf"/>
</dbReference>
<evidence type="ECO:0000256" key="9">
    <source>
        <dbReference type="ARBA" id="ARBA00022989"/>
    </source>
</evidence>
<evidence type="ECO:0000256" key="5">
    <source>
        <dbReference type="ARBA" id="ARBA00022553"/>
    </source>
</evidence>
<accession>A0ABX6RA16</accession>
<evidence type="ECO:0000256" key="13">
    <source>
        <dbReference type="PROSITE-ProRule" id="PRU00169"/>
    </source>
</evidence>
<dbReference type="Pfam" id="PF03924">
    <property type="entry name" value="CHASE"/>
    <property type="match status" value="1"/>
</dbReference>
<evidence type="ECO:0000256" key="10">
    <source>
        <dbReference type="ARBA" id="ARBA00023012"/>
    </source>
</evidence>
<dbReference type="InterPro" id="IPR004358">
    <property type="entry name" value="Sig_transdc_His_kin-like_C"/>
</dbReference>
<dbReference type="Gene3D" id="3.40.50.2300">
    <property type="match status" value="2"/>
</dbReference>
<dbReference type="Gene3D" id="3.30.565.10">
    <property type="entry name" value="Histidine kinase-like ATPase, C-terminal domain"/>
    <property type="match status" value="1"/>
</dbReference>
<keyword evidence="21" id="KW-1185">Reference proteome</keyword>
<dbReference type="InterPro" id="IPR036890">
    <property type="entry name" value="HATPase_C_sf"/>
</dbReference>
<dbReference type="SMART" id="SM01079">
    <property type="entry name" value="CHASE"/>
    <property type="match status" value="1"/>
</dbReference>
<dbReference type="SMART" id="SM00388">
    <property type="entry name" value="HisKA"/>
    <property type="match status" value="1"/>
</dbReference>
<comment type="subcellular location">
    <subcellularLocation>
        <location evidence="2">Cell membrane</location>
        <topology evidence="2">Multi-pass membrane protein</topology>
    </subcellularLocation>
</comment>
<dbReference type="CDD" id="cd17546">
    <property type="entry name" value="REC_hyHK_CKI1_RcsC-like"/>
    <property type="match status" value="2"/>
</dbReference>
<dbReference type="InterPro" id="IPR013767">
    <property type="entry name" value="PAS_fold"/>
</dbReference>
<dbReference type="SUPFAM" id="SSF47384">
    <property type="entry name" value="Homodimeric domain of signal transducing histidine kinase"/>
    <property type="match status" value="1"/>
</dbReference>
<keyword evidence="6 14" id="KW-0812">Transmembrane</keyword>
<dbReference type="Pfam" id="PF00072">
    <property type="entry name" value="Response_reg"/>
    <property type="match status" value="2"/>
</dbReference>
<comment type="catalytic activity">
    <reaction evidence="1">
        <text>ATP + protein L-histidine = ADP + protein N-phospho-L-histidine.</text>
        <dbReference type="EC" id="2.7.13.3"/>
    </reaction>
</comment>
<dbReference type="Pfam" id="PF13426">
    <property type="entry name" value="PAS_9"/>
    <property type="match status" value="1"/>
</dbReference>
<dbReference type="NCBIfam" id="TIGR00229">
    <property type="entry name" value="sensory_box"/>
    <property type="match status" value="3"/>
</dbReference>
<dbReference type="InterPro" id="IPR036641">
    <property type="entry name" value="HPT_dom_sf"/>
</dbReference>
<keyword evidence="11 14" id="KW-0472">Membrane</keyword>
<reference evidence="20 21" key="1">
    <citation type="submission" date="2020-08" db="EMBL/GenBank/DDBJ databases">
        <title>Streptomycin resistant and MDR strain, P. mexicana.</title>
        <authorList>
            <person name="Ganesh-kumar S."/>
            <person name="Zhe T."/>
            <person name="Yu Z."/>
            <person name="Min Y."/>
        </authorList>
    </citation>
    <scope>NUCLEOTIDE SEQUENCE [LARGE SCALE GENOMIC DNA]</scope>
    <source>
        <strain evidence="20 21">GTZY</strain>
    </source>
</reference>
<proteinExistence type="predicted"/>
<dbReference type="Gene3D" id="3.30.450.20">
    <property type="entry name" value="PAS domain"/>
    <property type="match status" value="3"/>
</dbReference>
<dbReference type="InterPro" id="IPR036097">
    <property type="entry name" value="HisK_dim/P_sf"/>
</dbReference>
<evidence type="ECO:0000259" key="19">
    <source>
        <dbReference type="PROSITE" id="PS50894"/>
    </source>
</evidence>
<dbReference type="PRINTS" id="PR00344">
    <property type="entry name" value="BCTRLSENSOR"/>
</dbReference>
<dbReference type="CDD" id="cd00082">
    <property type="entry name" value="HisKA"/>
    <property type="match status" value="1"/>
</dbReference>
<dbReference type="SMART" id="SM00448">
    <property type="entry name" value="REC"/>
    <property type="match status" value="2"/>
</dbReference>
<dbReference type="InterPro" id="IPR008207">
    <property type="entry name" value="Sig_transdc_His_kin_Hpt_dom"/>
</dbReference>
<evidence type="ECO:0000256" key="1">
    <source>
        <dbReference type="ARBA" id="ARBA00000085"/>
    </source>
</evidence>
<dbReference type="InterPro" id="IPR005467">
    <property type="entry name" value="His_kinase_dom"/>
</dbReference>
<evidence type="ECO:0000259" key="18">
    <source>
        <dbReference type="PROSITE" id="PS50839"/>
    </source>
</evidence>
<dbReference type="InterPro" id="IPR003661">
    <property type="entry name" value="HisK_dim/P_dom"/>
</dbReference>
<sequence length="1467" mass="160256">MIDRKNFSIWFGVVGLVLLISMTGLAWSWKRSSNMEYVHSRLEEDASRVAADVRARFALYEYGLRGARGSVIMLGEREITLAKFRSYMSTREHKREFPGSRGYGVIFRVQPAQERAFVARMEREGMPGFSIRQLTAHAGERFVISYIEPVEENKLAVGLDIASEANRRDAAERALKSLRPELTGPITLVQATGAPSRSMLLLLAIEDPAGGGPWGWVYSPLVVGEILASFDADEHNFGLELKDVSGPQAQTIFESARAREQDYKDAISLRRIEIFGRSWEAAVTPTAGYIAGLNLTSPAKFAAWISAATVCLLALAYVTAISRLRRARVIQGHLRFAAITEASQDAIIVTDAEGRVLEWNAGAEQIFGYGRKEAKGMGFSVMTCNAQQAAENAELFAQAISGRPVYDALVVRQNKADQPITLEMSLVAQRNGREVAVSARDVRERILAQEALVNLNKSLESKVEERTRQVVEYAALHSALINNAGYGIVIMDPEGRIRAFNGAAERLLGYAADEALGSSSILFFQPINRDHGSNDRTATKQSSHPVPASQVQDGEWVVFDKQGAAIPVLVRSSVLSSNGDAPIGHALTLVDLRDQISGEQALRQSESKLRALFELSPLGIVMHNEGGEMIECNQAFLAMTGLREEDALALTIRAITPRKYWAGDKDHLARAEADGVYGPYDKEFIRADGSEFPVRVSGIRFLSNEERYIWSIIEDTSLERQVRQSLRQAADAANEASAAKSNFLANMSHEIRTPMNAVTGMLQLMRLTKLDARQKDYVDKADVGAKLLLDIINDILDFSKIEAGKQTLERIEFNLDSLLRELAVIGSGTLGAKDVEFVIDVDHRLPPRVIGDPTRLRQVLTNLVGNAVKFTLVGEVVLRVSVESLSDKRVAVMFEVNDTGVGISPDAMQTIFEGFSQADSSMSRRFGGTGLGLAISSRLVQLMGGMLQVQSEIGRGSRFFFSIELPVAAYLDTPEYMLPPELRDIDVLVVDDNESARRSAVSMAGRLGWRAWEAESGTDAVSIVLEARDAGRPFSAVFMDWWMPGMDGWQASAAIRAALGDQAPLIVMTTAHGREALEARDNDQSESMNGFIIKPVTASLLATSLAETHAARTHGARDLSSQSGLSGMCILVVEDNPANQQVARELLESQGGSVDISASGQDALHRLKDRQKIYDVIIMDIQMPGLDGYQTSNAIRKELELNIPIIAMTANVLGDVREKCVAAGMQDYISKPFAIDDLVSKIRLVCGLAESTRVERNASSETSRDASSIFPSALVDPEAALNWEAALKRFGGDVHAYRNTLRSLPHNFGALRQEFTEGMSARNVEAVSRCLHTIKGVAGTFGANRLARLASTLEASSTTAQGLEWIIQSGGVGALQECIDMVRTSAVLLDERLGDEGEKITGSSREAGLDKLVELLSQSNMAAVAEFSRVEGWLKGIDAGLATELKNVIMNLDFSRAMQLCSKLKAR</sequence>
<dbReference type="SMART" id="SM00387">
    <property type="entry name" value="HATPase_c"/>
    <property type="match status" value="1"/>
</dbReference>
<evidence type="ECO:0000256" key="11">
    <source>
        <dbReference type="ARBA" id="ARBA00023136"/>
    </source>
</evidence>
<dbReference type="EC" id="2.7.13.3" evidence="3"/>
<dbReference type="SUPFAM" id="SSF47226">
    <property type="entry name" value="Histidine-containing phosphotransfer domain, HPT domain"/>
    <property type="match status" value="1"/>
</dbReference>
<dbReference type="InterPro" id="IPR006189">
    <property type="entry name" value="CHASE_dom"/>
</dbReference>
<dbReference type="PANTHER" id="PTHR45339:SF1">
    <property type="entry name" value="HYBRID SIGNAL TRANSDUCTION HISTIDINE KINASE J"/>
    <property type="match status" value="1"/>
</dbReference>
<name>A0ABX6RA16_PSEMX</name>
<keyword evidence="9 14" id="KW-1133">Transmembrane helix</keyword>
<evidence type="ECO:0000259" key="15">
    <source>
        <dbReference type="PROSITE" id="PS50109"/>
    </source>
</evidence>
<dbReference type="InterPro" id="IPR011006">
    <property type="entry name" value="CheY-like_superfamily"/>
</dbReference>
<dbReference type="Pfam" id="PF00989">
    <property type="entry name" value="PAS"/>
    <property type="match status" value="1"/>
</dbReference>
<evidence type="ECO:0000256" key="8">
    <source>
        <dbReference type="ARBA" id="ARBA00022840"/>
    </source>
</evidence>
<evidence type="ECO:0000256" key="12">
    <source>
        <dbReference type="PROSITE-ProRule" id="PRU00110"/>
    </source>
</evidence>
<dbReference type="InterPro" id="IPR013656">
    <property type="entry name" value="PAS_4"/>
</dbReference>
<organism evidence="20 21">
    <name type="scientific">Pseudoxanthomonas mexicana</name>
    <dbReference type="NCBI Taxonomy" id="128785"/>
    <lineage>
        <taxon>Bacteria</taxon>
        <taxon>Pseudomonadati</taxon>
        <taxon>Pseudomonadota</taxon>
        <taxon>Gammaproteobacteria</taxon>
        <taxon>Lysobacterales</taxon>
        <taxon>Lysobacteraceae</taxon>
        <taxon>Pseudoxanthomonas</taxon>
    </lineage>
</organism>
<protein>
    <recommendedName>
        <fullName evidence="3">histidine kinase</fullName>
        <ecNumber evidence="3">2.7.13.3</ecNumber>
    </recommendedName>
</protein>
<keyword evidence="5 13" id="KW-0597">Phosphoprotein</keyword>
<dbReference type="CDD" id="cd00088">
    <property type="entry name" value="HPT"/>
    <property type="match status" value="1"/>
</dbReference>
<feature type="modified residue" description="4-aspartylphosphate" evidence="13">
    <location>
        <position position="1040"/>
    </location>
</feature>
<dbReference type="Pfam" id="PF00512">
    <property type="entry name" value="HisKA"/>
    <property type="match status" value="1"/>
</dbReference>
<evidence type="ECO:0000256" key="7">
    <source>
        <dbReference type="ARBA" id="ARBA00022741"/>
    </source>
</evidence>
<evidence type="ECO:0000259" key="17">
    <source>
        <dbReference type="PROSITE" id="PS50112"/>
    </source>
</evidence>
<dbReference type="PROSITE" id="PS50112">
    <property type="entry name" value="PAS"/>
    <property type="match status" value="3"/>
</dbReference>
<feature type="domain" description="CHASE" evidence="18">
    <location>
        <begin position="75"/>
        <end position="205"/>
    </location>
</feature>
<dbReference type="CDD" id="cd00130">
    <property type="entry name" value="PAS"/>
    <property type="match status" value="3"/>
</dbReference>
<evidence type="ECO:0000256" key="4">
    <source>
        <dbReference type="ARBA" id="ARBA00022475"/>
    </source>
</evidence>
<dbReference type="CDD" id="cd16922">
    <property type="entry name" value="HATPase_EvgS-ArcB-TorS-like"/>
    <property type="match status" value="1"/>
</dbReference>
<dbReference type="Proteomes" id="UP000515506">
    <property type="component" value="Chromosome"/>
</dbReference>
<dbReference type="SMART" id="SM00091">
    <property type="entry name" value="PAS"/>
    <property type="match status" value="3"/>
</dbReference>
<dbReference type="RefSeq" id="WP_185895404.1">
    <property type="nucleotide sequence ID" value="NZ_CP060028.1"/>
</dbReference>
<evidence type="ECO:0000256" key="3">
    <source>
        <dbReference type="ARBA" id="ARBA00012438"/>
    </source>
</evidence>
<dbReference type="SUPFAM" id="SSF52172">
    <property type="entry name" value="CheY-like"/>
    <property type="match status" value="2"/>
</dbReference>
<feature type="transmembrane region" description="Helical" evidence="14">
    <location>
        <begin position="7"/>
        <end position="29"/>
    </location>
</feature>
<evidence type="ECO:0000259" key="16">
    <source>
        <dbReference type="PROSITE" id="PS50110"/>
    </source>
</evidence>
<feature type="domain" description="Histidine kinase" evidence="15">
    <location>
        <begin position="746"/>
        <end position="969"/>
    </location>
</feature>
<keyword evidence="7" id="KW-0547">Nucleotide-binding</keyword>
<dbReference type="SUPFAM" id="SSF55785">
    <property type="entry name" value="PYP-like sensor domain (PAS domain)"/>
    <property type="match status" value="3"/>
</dbReference>
<dbReference type="Pfam" id="PF01627">
    <property type="entry name" value="Hpt"/>
    <property type="match status" value="1"/>
</dbReference>
<feature type="domain" description="HPt" evidence="19">
    <location>
        <begin position="1293"/>
        <end position="1396"/>
    </location>
</feature>
<dbReference type="InterPro" id="IPR042240">
    <property type="entry name" value="CHASE_sf"/>
</dbReference>
<dbReference type="PROSITE" id="PS50110">
    <property type="entry name" value="RESPONSE_REGULATORY"/>
    <property type="match status" value="2"/>
</dbReference>
<keyword evidence="8" id="KW-0067">ATP-binding</keyword>
<dbReference type="Gene3D" id="1.10.287.130">
    <property type="match status" value="1"/>
</dbReference>
<evidence type="ECO:0000256" key="2">
    <source>
        <dbReference type="ARBA" id="ARBA00004651"/>
    </source>
</evidence>
<feature type="domain" description="PAS" evidence="17">
    <location>
        <begin position="605"/>
        <end position="648"/>
    </location>
</feature>
<dbReference type="Pfam" id="PF02518">
    <property type="entry name" value="HATPase_c"/>
    <property type="match status" value="1"/>
</dbReference>
<dbReference type="PROSITE" id="PS50109">
    <property type="entry name" value="HIS_KIN"/>
    <property type="match status" value="1"/>
</dbReference>
<feature type="modified residue" description="4-aspartylphosphate" evidence="13">
    <location>
        <position position="1180"/>
    </location>
</feature>
<dbReference type="InterPro" id="IPR001789">
    <property type="entry name" value="Sig_transdc_resp-reg_receiver"/>
</dbReference>
<gene>
    <name evidence="20" type="ORF">H4W19_17720</name>
</gene>
<feature type="domain" description="PAS" evidence="17">
    <location>
        <begin position="480"/>
        <end position="522"/>
    </location>
</feature>
<dbReference type="EMBL" id="CP060028">
    <property type="protein sequence ID" value="QND80122.1"/>
    <property type="molecule type" value="Genomic_DNA"/>
</dbReference>
<evidence type="ECO:0000256" key="14">
    <source>
        <dbReference type="SAM" id="Phobius"/>
    </source>
</evidence>